<dbReference type="RefSeq" id="WP_264733575.1">
    <property type="nucleotide sequence ID" value="NZ_JAPDNR010000001.1"/>
</dbReference>
<dbReference type="EMBL" id="JAPDNS010000002">
    <property type="protein sequence ID" value="MCW3486760.1"/>
    <property type="molecule type" value="Genomic_DNA"/>
</dbReference>
<dbReference type="Proteomes" id="UP001207742">
    <property type="component" value="Unassembled WGS sequence"/>
</dbReference>
<protein>
    <recommendedName>
        <fullName evidence="3">MFS transporter</fullName>
    </recommendedName>
</protein>
<sequence length="44" mass="4988">MKKANRYQPDDTLLPRGLLSAFHYFTAAGSPRLAIYFITTTLQV</sequence>
<evidence type="ECO:0008006" key="3">
    <source>
        <dbReference type="Google" id="ProtNLM"/>
    </source>
</evidence>
<proteinExistence type="predicted"/>
<organism evidence="1 2">
    <name type="scientific">Chitinophaga nivalis</name>
    <dbReference type="NCBI Taxonomy" id="2991709"/>
    <lineage>
        <taxon>Bacteria</taxon>
        <taxon>Pseudomonadati</taxon>
        <taxon>Bacteroidota</taxon>
        <taxon>Chitinophagia</taxon>
        <taxon>Chitinophagales</taxon>
        <taxon>Chitinophagaceae</taxon>
        <taxon>Chitinophaga</taxon>
    </lineage>
</organism>
<evidence type="ECO:0000313" key="1">
    <source>
        <dbReference type="EMBL" id="MCW3486760.1"/>
    </source>
</evidence>
<evidence type="ECO:0000313" key="2">
    <source>
        <dbReference type="Proteomes" id="UP001207742"/>
    </source>
</evidence>
<accession>A0ABT3ISR6</accession>
<gene>
    <name evidence="1" type="ORF">OL497_22870</name>
</gene>
<keyword evidence="2" id="KW-1185">Reference proteome</keyword>
<reference evidence="1 2" key="1">
    <citation type="submission" date="2022-10" db="EMBL/GenBank/DDBJ databases">
        <title>Chitinophaga nivalis PC15 sp. nov., isolated from Pyeongchang county, South Korea.</title>
        <authorList>
            <person name="Trinh H.N."/>
        </authorList>
    </citation>
    <scope>NUCLEOTIDE SEQUENCE [LARGE SCALE GENOMIC DNA]</scope>
    <source>
        <strain evidence="1 2">PC14</strain>
    </source>
</reference>
<name>A0ABT3ISR6_9BACT</name>
<comment type="caution">
    <text evidence="1">The sequence shown here is derived from an EMBL/GenBank/DDBJ whole genome shotgun (WGS) entry which is preliminary data.</text>
</comment>